<reference evidence="1 2" key="1">
    <citation type="submission" date="2018-11" db="EMBL/GenBank/DDBJ databases">
        <title>Whole genome sequence of Bibersteinia trehalosi strain OADDL-BT1 an multidrug resistant pathogen isolate.</title>
        <authorList>
            <person name="Couger M."/>
            <person name="Ramachandran A."/>
        </authorList>
    </citation>
    <scope>NUCLEOTIDE SEQUENCE [LARGE SCALE GENOMIC DNA]</scope>
    <source>
        <strain evidence="1 2">OADDL-BT1</strain>
    </source>
</reference>
<sequence>MKADKPRIIECHYYTQYPEAKVKGKLFSISYRVLSRTWDLYQNGQLYGRFRHSDLALLEILRLTVGLRGDELPPKFEPLMASLEKRFLISYQGLESE</sequence>
<gene>
    <name evidence="1" type="ORF">EIM44_04890</name>
</gene>
<name>A0A426FIT9_BIBTR</name>
<dbReference type="AlphaFoldDB" id="A0A426FIT9"/>
<protein>
    <submittedName>
        <fullName evidence="1">Uncharacterized protein</fullName>
    </submittedName>
</protein>
<proteinExistence type="predicted"/>
<comment type="caution">
    <text evidence="1">The sequence shown here is derived from an EMBL/GenBank/DDBJ whole genome shotgun (WGS) entry which is preliminary data.</text>
</comment>
<accession>A0A426FIT9</accession>
<dbReference type="Proteomes" id="UP000276010">
    <property type="component" value="Unassembled WGS sequence"/>
</dbReference>
<evidence type="ECO:0000313" key="2">
    <source>
        <dbReference type="Proteomes" id="UP000276010"/>
    </source>
</evidence>
<organism evidence="1 2">
    <name type="scientific">Bibersteinia trehalosi</name>
    <name type="common">Pasteurella trehalosi</name>
    <dbReference type="NCBI Taxonomy" id="47735"/>
    <lineage>
        <taxon>Bacteria</taxon>
        <taxon>Pseudomonadati</taxon>
        <taxon>Pseudomonadota</taxon>
        <taxon>Gammaproteobacteria</taxon>
        <taxon>Pasteurellales</taxon>
        <taxon>Pasteurellaceae</taxon>
        <taxon>Bibersteinia</taxon>
    </lineage>
</organism>
<evidence type="ECO:0000313" key="1">
    <source>
        <dbReference type="EMBL" id="RRN04777.1"/>
    </source>
</evidence>
<dbReference type="RefSeq" id="WP_125134757.1">
    <property type="nucleotide sequence ID" value="NZ_RRUC01000015.1"/>
</dbReference>
<dbReference type="EMBL" id="RRUC01000015">
    <property type="protein sequence ID" value="RRN04777.1"/>
    <property type="molecule type" value="Genomic_DNA"/>
</dbReference>